<protein>
    <submittedName>
        <fullName evidence="1">Uncharacterized protein</fullName>
    </submittedName>
</protein>
<gene>
    <name evidence="1" type="ORF">ADCFC_14070</name>
</gene>
<dbReference type="Proteomes" id="UP000501727">
    <property type="component" value="Chromosome"/>
</dbReference>
<reference evidence="2" key="2">
    <citation type="submission" date="2020-03" db="EMBL/GenBank/DDBJ databases">
        <title>Complete Genome Sequence of Adlercreutzia sp. strain 8CFCBH1 Producing Equol, Isolated from Healthy Japanese Feces.</title>
        <authorList>
            <person name="Ogata Y."/>
            <person name="Sakamoto M."/>
            <person name="Ohkuma M."/>
            <person name="Hattori M."/>
            <person name="Suda W."/>
        </authorList>
    </citation>
    <scope>NUCLEOTIDE SEQUENCE [LARGE SCALE GENOMIC DNA]</scope>
    <source>
        <strain evidence="2">8CFCBH1</strain>
    </source>
</reference>
<sequence length="63" mass="7256">MARYDWQMTDEERKQARRDKRIRSLKWTLLVVALLLLAALWMVLQRTTIVIAGGTLSIPGLTS</sequence>
<dbReference type="EMBL" id="AP022829">
    <property type="protein sequence ID" value="BCA88909.1"/>
    <property type="molecule type" value="Genomic_DNA"/>
</dbReference>
<evidence type="ECO:0000313" key="2">
    <source>
        <dbReference type="Proteomes" id="UP000501727"/>
    </source>
</evidence>
<evidence type="ECO:0000313" key="1">
    <source>
        <dbReference type="EMBL" id="BCA88909.1"/>
    </source>
</evidence>
<proteinExistence type="predicted"/>
<name>A0A6F8SL28_9ACTN</name>
<dbReference type="RefSeq" id="WP_173113344.1">
    <property type="nucleotide sequence ID" value="NZ_AP022829.1"/>
</dbReference>
<dbReference type="KEGG" id="ahat:ADCFC_15280"/>
<keyword evidence="2" id="KW-1185">Reference proteome</keyword>
<reference evidence="2" key="1">
    <citation type="journal article" date="2020" name="Microbiol. Resour. Announc.">
        <title>Complete Genome Sequence of Adlercreutzia sp. Strain 8CFCBH1, a Potent Producer of Equol, Isolated from Healthy Japanese Feces.</title>
        <authorList>
            <person name="Ogata Y."/>
            <person name="Sakamoto M."/>
            <person name="Ohkuma M."/>
            <person name="Hattori M."/>
            <person name="Suda W."/>
        </authorList>
    </citation>
    <scope>NUCLEOTIDE SEQUENCE [LARGE SCALE GENOMIC DNA]</scope>
    <source>
        <strain evidence="2">8CFCBH1</strain>
    </source>
</reference>
<organism evidence="1 2">
    <name type="scientific">Adlercreutzia hattorii</name>
    <dbReference type="NCBI Taxonomy" id="2707299"/>
    <lineage>
        <taxon>Bacteria</taxon>
        <taxon>Bacillati</taxon>
        <taxon>Actinomycetota</taxon>
        <taxon>Coriobacteriia</taxon>
        <taxon>Eggerthellales</taxon>
        <taxon>Eggerthellaceae</taxon>
        <taxon>Adlercreutzia</taxon>
    </lineage>
</organism>
<dbReference type="AlphaFoldDB" id="A0A6F8SL28"/>
<accession>A0A6F8SL28</accession>